<dbReference type="EMBL" id="BMAU01021308">
    <property type="protein sequence ID" value="GFY11727.1"/>
    <property type="molecule type" value="Genomic_DNA"/>
</dbReference>
<evidence type="ECO:0000313" key="1">
    <source>
        <dbReference type="EMBL" id="GFY11727.1"/>
    </source>
</evidence>
<organism evidence="1 2">
    <name type="scientific">Trichonephila clavipes</name>
    <name type="common">Golden silk orbweaver</name>
    <name type="synonym">Nephila clavipes</name>
    <dbReference type="NCBI Taxonomy" id="2585209"/>
    <lineage>
        <taxon>Eukaryota</taxon>
        <taxon>Metazoa</taxon>
        <taxon>Ecdysozoa</taxon>
        <taxon>Arthropoda</taxon>
        <taxon>Chelicerata</taxon>
        <taxon>Arachnida</taxon>
        <taxon>Araneae</taxon>
        <taxon>Araneomorphae</taxon>
        <taxon>Entelegynae</taxon>
        <taxon>Araneoidea</taxon>
        <taxon>Nephilidae</taxon>
        <taxon>Trichonephila</taxon>
    </lineage>
</organism>
<reference evidence="1" key="1">
    <citation type="submission" date="2020-08" db="EMBL/GenBank/DDBJ databases">
        <title>Multicomponent nature underlies the extraordinary mechanical properties of spider dragline silk.</title>
        <authorList>
            <person name="Kono N."/>
            <person name="Nakamura H."/>
            <person name="Mori M."/>
            <person name="Yoshida Y."/>
            <person name="Ohtoshi R."/>
            <person name="Malay A.D."/>
            <person name="Moran D.A.P."/>
            <person name="Tomita M."/>
            <person name="Numata K."/>
            <person name="Arakawa K."/>
        </authorList>
    </citation>
    <scope>NUCLEOTIDE SEQUENCE</scope>
</reference>
<sequence>MRRRLPPENVDDLARQLEQIWQEIPQETMRVLYHSMPRHVAACIRARGGPWVAYWLEHRTPDRKVRVRCPKPPNTLRVYTEYILVKSVGPKVLWAESRVQETGENFPPLQFHAKIVEVEIGGVAIYRPFWEFRRANLFCHLYGAQGQRQAYLLPR</sequence>
<dbReference type="AlphaFoldDB" id="A0A8X6SMG2"/>
<name>A0A8X6SMG2_TRICX</name>
<dbReference type="Proteomes" id="UP000887159">
    <property type="component" value="Unassembled WGS sequence"/>
</dbReference>
<proteinExistence type="predicted"/>
<evidence type="ECO:0000313" key="2">
    <source>
        <dbReference type="Proteomes" id="UP000887159"/>
    </source>
</evidence>
<dbReference type="Gene3D" id="3.30.420.10">
    <property type="entry name" value="Ribonuclease H-like superfamily/Ribonuclease H"/>
    <property type="match status" value="1"/>
</dbReference>
<dbReference type="GO" id="GO:0003676">
    <property type="term" value="F:nucleic acid binding"/>
    <property type="evidence" value="ECO:0007669"/>
    <property type="project" value="InterPro"/>
</dbReference>
<keyword evidence="2" id="KW-1185">Reference proteome</keyword>
<gene>
    <name evidence="1" type="primary">NCL1_43532</name>
    <name evidence="1" type="ORF">TNCV_1529191</name>
</gene>
<comment type="caution">
    <text evidence="1">The sequence shown here is derived from an EMBL/GenBank/DDBJ whole genome shotgun (WGS) entry which is preliminary data.</text>
</comment>
<protein>
    <submittedName>
        <fullName evidence="1">Uncharacterized protein</fullName>
    </submittedName>
</protein>
<accession>A0A8X6SMG2</accession>
<dbReference type="InterPro" id="IPR036397">
    <property type="entry name" value="RNaseH_sf"/>
</dbReference>